<keyword evidence="1" id="KW-1133">Transmembrane helix</keyword>
<sequence length="263" mass="28151">MVLTFWLDQPVWLMFVLLSAVFAVCMGAISLLSTWSATRPSMHKLGIGVVAPYFNAISVMLALLTGFVANDAWERQRQATKIVQSEKTNLLAVHDLSLATASDMSAIRTKLVAYANALIDDEWPKMTVGESSATANEALGELMQSVADPRHSAEAGAAAHGSLLDAVMNLRAERGTRLGLSNVQGDQSKWLTLMVLALLTLVSIGLIHVDKPVPQAVAMILFSVATVTTLGMIGLHERPFDGPMPVTAAPLETARTAMTSLKP</sequence>
<keyword evidence="1" id="KW-0812">Transmembrane</keyword>
<accession>A0A679JG15</accession>
<feature type="transmembrane region" description="Helical" evidence="1">
    <location>
        <begin position="190"/>
        <end position="209"/>
    </location>
</feature>
<gene>
    <name evidence="2" type="ORF">MBUL_04305</name>
</gene>
<proteinExistence type="predicted"/>
<name>A0A679JG15_9HYPH</name>
<dbReference type="AlphaFoldDB" id="A0A679JG15"/>
<dbReference type="EMBL" id="LR743504">
    <property type="protein sequence ID" value="CAA2107724.1"/>
    <property type="molecule type" value="Genomic_DNA"/>
</dbReference>
<evidence type="ECO:0000313" key="2">
    <source>
        <dbReference type="EMBL" id="CAA2107724.1"/>
    </source>
</evidence>
<feature type="transmembrane region" description="Helical" evidence="1">
    <location>
        <begin position="45"/>
        <end position="69"/>
    </location>
</feature>
<dbReference type="Pfam" id="PF14023">
    <property type="entry name" value="Bestrophin-like"/>
    <property type="match status" value="1"/>
</dbReference>
<evidence type="ECO:0008006" key="3">
    <source>
        <dbReference type="Google" id="ProtNLM"/>
    </source>
</evidence>
<evidence type="ECO:0000256" key="1">
    <source>
        <dbReference type="SAM" id="Phobius"/>
    </source>
</evidence>
<protein>
    <recommendedName>
        <fullName evidence="3">DUF4239 domain-containing protein</fullName>
    </recommendedName>
</protein>
<feature type="transmembrane region" description="Helical" evidence="1">
    <location>
        <begin position="12"/>
        <end position="33"/>
    </location>
</feature>
<feature type="transmembrane region" description="Helical" evidence="1">
    <location>
        <begin position="216"/>
        <end position="235"/>
    </location>
</feature>
<organism evidence="2">
    <name type="scientific">Methylobacterium bullatum</name>
    <dbReference type="NCBI Taxonomy" id="570505"/>
    <lineage>
        <taxon>Bacteria</taxon>
        <taxon>Pseudomonadati</taxon>
        <taxon>Pseudomonadota</taxon>
        <taxon>Alphaproteobacteria</taxon>
        <taxon>Hyphomicrobiales</taxon>
        <taxon>Methylobacteriaceae</taxon>
        <taxon>Methylobacterium</taxon>
    </lineage>
</organism>
<keyword evidence="1" id="KW-0472">Membrane</keyword>
<reference evidence="2" key="1">
    <citation type="submission" date="2019-12" db="EMBL/GenBank/DDBJ databases">
        <authorList>
            <person name="Cremers G."/>
        </authorList>
    </citation>
    <scope>NUCLEOTIDE SEQUENCE</scope>
    <source>
        <strain evidence="2">Mbul1</strain>
    </source>
</reference>
<dbReference type="InterPro" id="IPR025333">
    <property type="entry name" value="DUF4239"/>
</dbReference>